<feature type="transmembrane region" description="Helical" evidence="13">
    <location>
        <begin position="12"/>
        <end position="31"/>
    </location>
</feature>
<dbReference type="PROSITE" id="PS00086">
    <property type="entry name" value="CYTOCHROME_P450"/>
    <property type="match status" value="1"/>
</dbReference>
<evidence type="ECO:0000256" key="4">
    <source>
        <dbReference type="ARBA" id="ARBA00022617"/>
    </source>
</evidence>
<dbReference type="InterPro" id="IPR017972">
    <property type="entry name" value="Cyt_P450_CS"/>
</dbReference>
<keyword evidence="5 11" id="KW-0479">Metal-binding</keyword>
<dbReference type="PANTHER" id="PTHR47943">
    <property type="entry name" value="CYTOCHROME P450 93A3-LIKE"/>
    <property type="match status" value="1"/>
</dbReference>
<comment type="subcellular location">
    <subcellularLocation>
        <location evidence="2">Membrane</location>
    </subcellularLocation>
</comment>
<evidence type="ECO:0000256" key="13">
    <source>
        <dbReference type="SAM" id="Phobius"/>
    </source>
</evidence>
<keyword evidence="4 11" id="KW-0349">Heme</keyword>
<evidence type="ECO:0000256" key="9">
    <source>
        <dbReference type="ARBA" id="ARBA00023136"/>
    </source>
</evidence>
<evidence type="ECO:0000256" key="12">
    <source>
        <dbReference type="RuleBase" id="RU000461"/>
    </source>
</evidence>
<dbReference type="GO" id="GO:0004497">
    <property type="term" value="F:monooxygenase activity"/>
    <property type="evidence" value="ECO:0007669"/>
    <property type="project" value="UniProtKB-KW"/>
</dbReference>
<comment type="caution">
    <text evidence="14">The sequence shown here is derived from an EMBL/GenBank/DDBJ whole genome shotgun (WGS) entry which is preliminary data.</text>
</comment>
<dbReference type="GO" id="GO:0005506">
    <property type="term" value="F:iron ion binding"/>
    <property type="evidence" value="ECO:0007669"/>
    <property type="project" value="InterPro"/>
</dbReference>
<evidence type="ECO:0000256" key="10">
    <source>
        <dbReference type="ARBA" id="ARBA00055645"/>
    </source>
</evidence>
<keyword evidence="9 13" id="KW-0472">Membrane</keyword>
<keyword evidence="13" id="KW-0812">Transmembrane</keyword>
<dbReference type="InterPro" id="IPR002401">
    <property type="entry name" value="Cyt_P450_E_grp-I"/>
</dbReference>
<evidence type="ECO:0000313" key="14">
    <source>
        <dbReference type="EMBL" id="KAK4356625.1"/>
    </source>
</evidence>
<feature type="binding site" description="axial binding residue" evidence="11">
    <location>
        <position position="444"/>
    </location>
    <ligand>
        <name>heme</name>
        <dbReference type="ChEBI" id="CHEBI:30413"/>
    </ligand>
    <ligandPart>
        <name>Fe</name>
        <dbReference type="ChEBI" id="CHEBI:18248"/>
    </ligandPart>
</feature>
<gene>
    <name evidence="14" type="ORF">RND71_025596</name>
</gene>
<comment type="function">
    <text evidence="10">May have a role in maturation, such as during flavor formation or other metabolite production specific to aging tissues.</text>
</comment>
<organism evidence="14 15">
    <name type="scientific">Anisodus tanguticus</name>
    <dbReference type="NCBI Taxonomy" id="243964"/>
    <lineage>
        <taxon>Eukaryota</taxon>
        <taxon>Viridiplantae</taxon>
        <taxon>Streptophyta</taxon>
        <taxon>Embryophyta</taxon>
        <taxon>Tracheophyta</taxon>
        <taxon>Spermatophyta</taxon>
        <taxon>Magnoliopsida</taxon>
        <taxon>eudicotyledons</taxon>
        <taxon>Gunneridae</taxon>
        <taxon>Pentapetalae</taxon>
        <taxon>asterids</taxon>
        <taxon>lamiids</taxon>
        <taxon>Solanales</taxon>
        <taxon>Solanaceae</taxon>
        <taxon>Solanoideae</taxon>
        <taxon>Hyoscyameae</taxon>
        <taxon>Anisodus</taxon>
    </lineage>
</organism>
<evidence type="ECO:0000256" key="8">
    <source>
        <dbReference type="ARBA" id="ARBA00023033"/>
    </source>
</evidence>
<keyword evidence="7 11" id="KW-0408">Iron</keyword>
<dbReference type="GO" id="GO:0016020">
    <property type="term" value="C:membrane"/>
    <property type="evidence" value="ECO:0007669"/>
    <property type="project" value="UniProtKB-SubCell"/>
</dbReference>
<keyword evidence="15" id="KW-1185">Reference proteome</keyword>
<dbReference type="Gene3D" id="1.10.630.10">
    <property type="entry name" value="Cytochrome P450"/>
    <property type="match status" value="1"/>
</dbReference>
<keyword evidence="8 12" id="KW-0503">Monooxygenase</keyword>
<protein>
    <recommendedName>
        <fullName evidence="16">Cytochrome P450 CYP736A12-like</fullName>
    </recommendedName>
</protein>
<keyword evidence="6 12" id="KW-0560">Oxidoreductase</keyword>
<evidence type="ECO:0000256" key="2">
    <source>
        <dbReference type="ARBA" id="ARBA00004370"/>
    </source>
</evidence>
<proteinExistence type="inferred from homology"/>
<dbReference type="PRINTS" id="PR00463">
    <property type="entry name" value="EP450I"/>
</dbReference>
<dbReference type="AlphaFoldDB" id="A0AAE1RS24"/>
<evidence type="ECO:0000256" key="1">
    <source>
        <dbReference type="ARBA" id="ARBA00001971"/>
    </source>
</evidence>
<dbReference type="PRINTS" id="PR00385">
    <property type="entry name" value="P450"/>
</dbReference>
<reference evidence="14" key="1">
    <citation type="submission" date="2023-12" db="EMBL/GenBank/DDBJ databases">
        <title>Genome assembly of Anisodus tanguticus.</title>
        <authorList>
            <person name="Wang Y.-J."/>
        </authorList>
    </citation>
    <scope>NUCLEOTIDE SEQUENCE</scope>
    <source>
        <strain evidence="14">KB-2021</strain>
        <tissue evidence="14">Leaf</tissue>
    </source>
</reference>
<dbReference type="SUPFAM" id="SSF48264">
    <property type="entry name" value="Cytochrome P450"/>
    <property type="match status" value="1"/>
</dbReference>
<dbReference type="GO" id="GO:0016705">
    <property type="term" value="F:oxidoreductase activity, acting on paired donors, with incorporation or reduction of molecular oxygen"/>
    <property type="evidence" value="ECO:0007669"/>
    <property type="project" value="InterPro"/>
</dbReference>
<dbReference type="PANTHER" id="PTHR47943:SF2">
    <property type="entry name" value="CYTOCHROME P450"/>
    <property type="match status" value="1"/>
</dbReference>
<dbReference type="FunFam" id="1.10.630.10:FF:000011">
    <property type="entry name" value="Cytochrome P450 83B1"/>
    <property type="match status" value="1"/>
</dbReference>
<dbReference type="Proteomes" id="UP001291623">
    <property type="component" value="Unassembled WGS sequence"/>
</dbReference>
<dbReference type="CDD" id="cd11072">
    <property type="entry name" value="CYP71-like"/>
    <property type="match status" value="1"/>
</dbReference>
<evidence type="ECO:0000256" key="6">
    <source>
        <dbReference type="ARBA" id="ARBA00023002"/>
    </source>
</evidence>
<evidence type="ECO:0000256" key="3">
    <source>
        <dbReference type="ARBA" id="ARBA00010617"/>
    </source>
</evidence>
<evidence type="ECO:0008006" key="16">
    <source>
        <dbReference type="Google" id="ProtNLM"/>
    </source>
</evidence>
<evidence type="ECO:0000256" key="7">
    <source>
        <dbReference type="ARBA" id="ARBA00023004"/>
    </source>
</evidence>
<keyword evidence="13" id="KW-1133">Transmembrane helix</keyword>
<name>A0AAE1RS24_9SOLA</name>
<dbReference type="InterPro" id="IPR001128">
    <property type="entry name" value="Cyt_P450"/>
</dbReference>
<dbReference type="InterPro" id="IPR036396">
    <property type="entry name" value="Cyt_P450_sf"/>
</dbReference>
<evidence type="ECO:0000256" key="5">
    <source>
        <dbReference type="ARBA" id="ARBA00022723"/>
    </source>
</evidence>
<sequence>MQILPLELPTMAFIWTTIIVAIVIYMFNKLLNIKNRKKLPPGPWGIPILGHLHLIGKNPHQDLARLAKKYGPFMHIQLGLVPTIVASSPETVEKVLKTYDHVFASRPHHEASQHVCYGQRNLIFSKYGSYWRNMRKLCTLNLLSSQKINSYQPSRKEEVSLMVKSIKRAAHEHVAVDLSANISSLNANLSCLMVFGKKFMDEDLDKRGFKSIVQEVVHLAATPNLGEFFPFLGVLDLQGITGRLKALSKVFDEFLEKIIEEHVQSKEHRETKDFIDTMMEIMQSGEAGFEFDRRHVKAVLLDMLMASMDTSATSVEWILTELLRHPHVMKKLQKELEEVVGLDRMVEESDLENLNYLDRVIKEALRLHSAAPLLVHESIEDCIVDGFFVQKGSRIIVNVYAAQRDTNAWPEPDKFLPERFVESSVDLLGHDFQLLPFGSGRRSCPGMQLGIIIVRLVVAQLVHCFDWELPNGMQPSELDMSEQFGVVTCRAKHLMAIPTYRLQL</sequence>
<dbReference type="EMBL" id="JAVYJV010000013">
    <property type="protein sequence ID" value="KAK4356625.1"/>
    <property type="molecule type" value="Genomic_DNA"/>
</dbReference>
<dbReference type="GO" id="GO:0020037">
    <property type="term" value="F:heme binding"/>
    <property type="evidence" value="ECO:0007669"/>
    <property type="project" value="InterPro"/>
</dbReference>
<evidence type="ECO:0000256" key="11">
    <source>
        <dbReference type="PIRSR" id="PIRSR602401-1"/>
    </source>
</evidence>
<comment type="similarity">
    <text evidence="3 12">Belongs to the cytochrome P450 family.</text>
</comment>
<accession>A0AAE1RS24</accession>
<dbReference type="Pfam" id="PF00067">
    <property type="entry name" value="p450"/>
    <property type="match status" value="1"/>
</dbReference>
<comment type="cofactor">
    <cofactor evidence="1 11">
        <name>heme</name>
        <dbReference type="ChEBI" id="CHEBI:30413"/>
    </cofactor>
</comment>
<evidence type="ECO:0000313" key="15">
    <source>
        <dbReference type="Proteomes" id="UP001291623"/>
    </source>
</evidence>